<sequence>MFVRSLTCRSPTMRGRLRAMPWTPLRHDPDRMESRRPIDVLTDCSAKTLRIWLQTLLDIEIMCRDRAGPYSGGVASGEPVGFQVADRWHIWENLGDALEHAIAPRRHCLTAAAGCLDDAPATTRYRRGLRRLASWSGRARSAPRQGRDPMPAAFRRGPGIIYEFKPYLLSGGIRDAPDAALLFDAITACGYRSQPNLVRAYQAFLDAAHITGPPIMTEPARTDPNDQWRFDMTLPPARIRRTRWSRSFAAIIKSCVRGDATFGESS</sequence>
<dbReference type="AlphaFoldDB" id="A0A4R6P173"/>
<proteinExistence type="predicted"/>
<dbReference type="EMBL" id="SNXK01000008">
    <property type="protein sequence ID" value="TDP31418.1"/>
    <property type="molecule type" value="Genomic_DNA"/>
</dbReference>
<keyword evidence="2" id="KW-1185">Reference proteome</keyword>
<accession>A0A4R6P173</accession>
<evidence type="ECO:0008006" key="3">
    <source>
        <dbReference type="Google" id="ProtNLM"/>
    </source>
</evidence>
<name>A0A4R6P173_NOCIG</name>
<reference evidence="1 2" key="1">
    <citation type="submission" date="2019-03" db="EMBL/GenBank/DDBJ databases">
        <title>Genomic Encyclopedia of Type Strains, Phase IV (KMG-IV): sequencing the most valuable type-strain genomes for metagenomic binning, comparative biology and taxonomic classification.</title>
        <authorList>
            <person name="Goeker M."/>
        </authorList>
    </citation>
    <scope>NUCLEOTIDE SEQUENCE [LARGE SCALE GENOMIC DNA]</scope>
    <source>
        <strain evidence="1 2">DSM 44496</strain>
    </source>
</reference>
<protein>
    <recommendedName>
        <fullName evidence="3">Transposase</fullName>
    </recommendedName>
</protein>
<evidence type="ECO:0000313" key="2">
    <source>
        <dbReference type="Proteomes" id="UP000295087"/>
    </source>
</evidence>
<organism evidence="1 2">
    <name type="scientific">Nocardia ignorata</name>
    <dbReference type="NCBI Taxonomy" id="145285"/>
    <lineage>
        <taxon>Bacteria</taxon>
        <taxon>Bacillati</taxon>
        <taxon>Actinomycetota</taxon>
        <taxon>Actinomycetes</taxon>
        <taxon>Mycobacteriales</taxon>
        <taxon>Nocardiaceae</taxon>
        <taxon>Nocardia</taxon>
    </lineage>
</organism>
<gene>
    <name evidence="1" type="ORF">DFR75_10823</name>
</gene>
<comment type="caution">
    <text evidence="1">The sequence shown here is derived from an EMBL/GenBank/DDBJ whole genome shotgun (WGS) entry which is preliminary data.</text>
</comment>
<dbReference type="Proteomes" id="UP000295087">
    <property type="component" value="Unassembled WGS sequence"/>
</dbReference>
<evidence type="ECO:0000313" key="1">
    <source>
        <dbReference type="EMBL" id="TDP31418.1"/>
    </source>
</evidence>